<reference evidence="1" key="1">
    <citation type="submission" date="2017-10" db="EMBL/GenBank/DDBJ databases">
        <title>Genome sequence of cellulolytic Lachnospiraceae bacterium XHS1971 isolated from hotspring sediment.</title>
        <authorList>
            <person name="Vasudevan G."/>
            <person name="Joshi A.J."/>
            <person name="Hivarkar S."/>
            <person name="Lanjekar V.B."/>
            <person name="Dhakephalkar P.K."/>
            <person name="Dagar S."/>
        </authorList>
    </citation>
    <scope>NUCLEOTIDE SEQUENCE</scope>
    <source>
        <strain evidence="1">XHS1971</strain>
    </source>
</reference>
<dbReference type="EC" id="2.7.7.12" evidence="1"/>
<keyword evidence="2" id="KW-1185">Reference proteome</keyword>
<comment type="caution">
    <text evidence="1">The sequence shown here is derived from an EMBL/GenBank/DDBJ whole genome shotgun (WGS) entry which is preliminary data.</text>
</comment>
<organism evidence="1 2">
    <name type="scientific">Sporanaerobium hydrogeniformans</name>
    <dbReference type="NCBI Taxonomy" id="3072179"/>
    <lineage>
        <taxon>Bacteria</taxon>
        <taxon>Bacillati</taxon>
        <taxon>Bacillota</taxon>
        <taxon>Clostridia</taxon>
        <taxon>Lachnospirales</taxon>
        <taxon>Lachnospiraceae</taxon>
        <taxon>Sporanaerobium</taxon>
    </lineage>
</organism>
<proteinExistence type="predicted"/>
<sequence>MTHLFAHINKLIALSIQNELITPRDTIYVRNRLLALFNEEEYEETELASGDLYETLEHLATLAVQKGLIEDSLYAKDIFTSTLMDTFLPLPSLIEEKFFKAYEKSPQAATNYFYKLSQAANYIKMSRIAKNVFFKANSPYGAIDITINLSKPEKDPKEIARLKTAPPNKYPSCLLCIENEGYAGTIKLPDRANHRTIGLTINKRNWRLQYSPYLYYNEHCILLSETHEPMKLSKDSFYNLLGFVKQFPHYFIGSNADLPIVGGSILAHEHYQGGCYKFPIHHATTLWEFQMKGFPDVTCKVLNWPLSTIELSSPHLEAVAEATDAIYQKWMYYSDEEADILSHTEDVRHNTITPIAEQCDGNYVMKVVLRNNRTSPEHPLGIFHPHSDVQHIKKENIGLIEVMGLAILPGRLLEELEVIKNELKGEAVTVADHHLTWVEELKKTYSSNEDLDLFMQNALGAKFSRVLEDAGVFKLTEVGLIHFKHFIETL</sequence>
<protein>
    <submittedName>
        <fullName evidence="1">Galactose-1-phosphate uridylyltransferase</fullName>
        <ecNumber evidence="1">2.7.7.12</ecNumber>
    </submittedName>
</protein>
<name>A0AC61DBT0_9FIRM</name>
<keyword evidence="1" id="KW-0808">Transferase</keyword>
<keyword evidence="1" id="KW-0548">Nucleotidyltransferase</keyword>
<dbReference type="Proteomes" id="UP000224460">
    <property type="component" value="Unassembled WGS sequence"/>
</dbReference>
<gene>
    <name evidence="1" type="ORF">CS063_12500</name>
</gene>
<evidence type="ECO:0000313" key="2">
    <source>
        <dbReference type="Proteomes" id="UP000224460"/>
    </source>
</evidence>
<evidence type="ECO:0000313" key="1">
    <source>
        <dbReference type="EMBL" id="PHV70116.1"/>
    </source>
</evidence>
<dbReference type="EMBL" id="PEDL01000014">
    <property type="protein sequence ID" value="PHV70116.1"/>
    <property type="molecule type" value="Genomic_DNA"/>
</dbReference>
<accession>A0AC61DBT0</accession>